<dbReference type="PhylomeDB" id="A0A060TG84"/>
<comment type="function">
    <text evidence="1">Involved in the metabolism of ADP-ribose 1',2'-cyclic phosphate which is produced as a consequence of tRNA splicing.</text>
</comment>
<organism evidence="5">
    <name type="scientific">Blastobotrys adeninivorans</name>
    <name type="common">Yeast</name>
    <name type="synonym">Arxula adeninivorans</name>
    <dbReference type="NCBI Taxonomy" id="409370"/>
    <lineage>
        <taxon>Eukaryota</taxon>
        <taxon>Fungi</taxon>
        <taxon>Dikarya</taxon>
        <taxon>Ascomycota</taxon>
        <taxon>Saccharomycotina</taxon>
        <taxon>Dipodascomycetes</taxon>
        <taxon>Dipodascales</taxon>
        <taxon>Trichomonascaceae</taxon>
        <taxon>Blastobotrys</taxon>
    </lineage>
</organism>
<proteinExistence type="inferred from homology"/>
<reference evidence="5" key="1">
    <citation type="submission" date="2014-02" db="EMBL/GenBank/DDBJ databases">
        <authorList>
            <person name="Genoscope - CEA"/>
        </authorList>
    </citation>
    <scope>NUCLEOTIDE SEQUENCE</scope>
    <source>
        <strain evidence="5">LS3</strain>
    </source>
</reference>
<dbReference type="SUPFAM" id="SSF55144">
    <property type="entry name" value="LigT-like"/>
    <property type="match status" value="1"/>
</dbReference>
<dbReference type="InterPro" id="IPR009097">
    <property type="entry name" value="Cyclic_Pdiesterase"/>
</dbReference>
<dbReference type="GO" id="GO:0004113">
    <property type="term" value="F:2',3'-cyclic-nucleotide 3'-phosphodiesterase activity"/>
    <property type="evidence" value="ECO:0007669"/>
    <property type="project" value="UniProtKB-EC"/>
</dbReference>
<dbReference type="PANTHER" id="PTHR28141:SF1">
    <property type="entry name" value="2',3'-CYCLIC-NUCLEOTIDE 3'-PHOSPHODIESTERASE"/>
    <property type="match status" value="1"/>
</dbReference>
<evidence type="ECO:0000256" key="4">
    <source>
        <dbReference type="ARBA" id="ARBA00014478"/>
    </source>
</evidence>
<dbReference type="InterPro" id="IPR012386">
    <property type="entry name" value="Cyclic-nucl_3Pdiesterase"/>
</dbReference>
<evidence type="ECO:0000313" key="5">
    <source>
        <dbReference type="EMBL" id="CDP38166.1"/>
    </source>
</evidence>
<reference evidence="5" key="2">
    <citation type="submission" date="2014-06" db="EMBL/GenBank/DDBJ databases">
        <title>The complete genome of Blastobotrys (Arxula) adeninivorans LS3 - a yeast of biotechnological interest.</title>
        <authorList>
            <person name="Kunze G."/>
            <person name="Gaillardin C."/>
            <person name="Czernicka M."/>
            <person name="Durrens P."/>
            <person name="Martin T."/>
            <person name="Boer E."/>
            <person name="Gabaldon T."/>
            <person name="Cruz J."/>
            <person name="Talla E."/>
            <person name="Marck C."/>
            <person name="Goffeau A."/>
            <person name="Barbe V."/>
            <person name="Baret P."/>
            <person name="Baronian K."/>
            <person name="Beier S."/>
            <person name="Bleykasten C."/>
            <person name="Bode R."/>
            <person name="Casaregola S."/>
            <person name="Despons L."/>
            <person name="Fairhead C."/>
            <person name="Giersberg M."/>
            <person name="Gierski P."/>
            <person name="Hahnel U."/>
            <person name="Hartmann A."/>
            <person name="Jankowska D."/>
            <person name="Jubin C."/>
            <person name="Jung P."/>
            <person name="Lafontaine I."/>
            <person name="Leh-Louis V."/>
            <person name="Lemaire M."/>
            <person name="Marcet-Houben M."/>
            <person name="Mascher M."/>
            <person name="Morel G."/>
            <person name="Richard G.-F."/>
            <person name="Riechen J."/>
            <person name="Sacerdot C."/>
            <person name="Sarkar A."/>
            <person name="Savel G."/>
            <person name="Schacherer J."/>
            <person name="Sherman D."/>
            <person name="Straub M.-L."/>
            <person name="Stein N."/>
            <person name="Thierry A."/>
            <person name="Trautwein-Schult A."/>
            <person name="Westhof E."/>
            <person name="Worch S."/>
            <person name="Dujon B."/>
            <person name="Souciet J.-L."/>
            <person name="Wincker P."/>
            <person name="Scholz U."/>
            <person name="Neuveglise N."/>
        </authorList>
    </citation>
    <scope>NUCLEOTIDE SEQUENCE</scope>
    <source>
        <strain evidence="5">LS3</strain>
    </source>
</reference>
<dbReference type="EC" id="3.1.4.37" evidence="3"/>
<accession>A0A060TG84</accession>
<evidence type="ECO:0000256" key="1">
    <source>
        <dbReference type="ARBA" id="ARBA00003831"/>
    </source>
</evidence>
<evidence type="ECO:0000256" key="2">
    <source>
        <dbReference type="ARBA" id="ARBA00006037"/>
    </source>
</evidence>
<dbReference type="PANTHER" id="PTHR28141">
    <property type="entry name" value="2',3'-CYCLIC-NUCLEOTIDE 3'-PHOSPHODIESTERASE"/>
    <property type="match status" value="1"/>
</dbReference>
<dbReference type="EMBL" id="HG937694">
    <property type="protein sequence ID" value="CDP38166.1"/>
    <property type="molecule type" value="Genomic_DNA"/>
</dbReference>
<sequence>MGTALWLIPKKGSPLYEALRSIISGIQPLFDDGVVFEPHITLTSNVHAPTSQHVEYTLDQAAAAAKAAPFIDVKFTKLCYGSRYLQKVYFSVAPSPYLLSLARICREEFVVLPQLQHEQKNYHGLSDDDKQAIMNHAGQQAARWVKEEYQPHVSLVYSNTYPVDEASQRTIESRLADVFGPDFEQRGLGWTGGRLALVQCEGPVEEWPILGYRDL</sequence>
<comment type="similarity">
    <text evidence="2">Belongs to the 2H phosphoesterase superfamily. CPD1 family.</text>
</comment>
<dbReference type="Gene3D" id="3.90.1140.10">
    <property type="entry name" value="Cyclic phosphodiesterase"/>
    <property type="match status" value="1"/>
</dbReference>
<dbReference type="AlphaFoldDB" id="A0A060TG84"/>
<evidence type="ECO:0000256" key="3">
    <source>
        <dbReference type="ARBA" id="ARBA00012317"/>
    </source>
</evidence>
<dbReference type="Pfam" id="PF07823">
    <property type="entry name" value="CPDase"/>
    <property type="match status" value="1"/>
</dbReference>
<dbReference type="GO" id="GO:0009187">
    <property type="term" value="P:cyclic nucleotide metabolic process"/>
    <property type="evidence" value="ECO:0007669"/>
    <property type="project" value="TreeGrafter"/>
</dbReference>
<gene>
    <name evidence="5" type="ORF">GNLVRS02_ARAD1D28534g</name>
</gene>
<name>A0A060TG84_BLAAD</name>
<protein>
    <recommendedName>
        <fullName evidence="4">2',3'-cyclic-nucleotide 3'-phosphodiesterase</fullName>
        <ecNumber evidence="3">3.1.4.37</ecNumber>
    </recommendedName>
</protein>